<dbReference type="EMBL" id="FNEK01000031">
    <property type="protein sequence ID" value="SDK11413.1"/>
    <property type="molecule type" value="Genomic_DNA"/>
</dbReference>
<dbReference type="InterPro" id="IPR051446">
    <property type="entry name" value="HTH_trans_reg/aminotransferase"/>
</dbReference>
<feature type="domain" description="HTH gntR-type" evidence="6">
    <location>
        <begin position="15"/>
        <end position="83"/>
    </location>
</feature>
<evidence type="ECO:0000256" key="3">
    <source>
        <dbReference type="ARBA" id="ARBA00023015"/>
    </source>
</evidence>
<dbReference type="RefSeq" id="WP_093157721.1">
    <property type="nucleotide sequence ID" value="NZ_FNEK01000031.1"/>
</dbReference>
<evidence type="ECO:0000313" key="7">
    <source>
        <dbReference type="EMBL" id="SDK11413.1"/>
    </source>
</evidence>
<keyword evidence="8" id="KW-1185">Reference proteome</keyword>
<evidence type="ECO:0000256" key="4">
    <source>
        <dbReference type="ARBA" id="ARBA00023125"/>
    </source>
</evidence>
<dbReference type="InterPro" id="IPR000524">
    <property type="entry name" value="Tscrpt_reg_HTH_GntR"/>
</dbReference>
<dbReference type="Gene3D" id="1.10.10.10">
    <property type="entry name" value="Winged helix-like DNA-binding domain superfamily/Winged helix DNA-binding domain"/>
    <property type="match status" value="1"/>
</dbReference>
<evidence type="ECO:0000256" key="2">
    <source>
        <dbReference type="ARBA" id="ARBA00022898"/>
    </source>
</evidence>
<dbReference type="Pfam" id="PF00155">
    <property type="entry name" value="Aminotran_1_2"/>
    <property type="match status" value="1"/>
</dbReference>
<organism evidence="7 8">
    <name type="scientific">Aliiruegeria lutimaris</name>
    <dbReference type="NCBI Taxonomy" id="571298"/>
    <lineage>
        <taxon>Bacteria</taxon>
        <taxon>Pseudomonadati</taxon>
        <taxon>Pseudomonadota</taxon>
        <taxon>Alphaproteobacteria</taxon>
        <taxon>Rhodobacterales</taxon>
        <taxon>Roseobacteraceae</taxon>
        <taxon>Aliiruegeria</taxon>
    </lineage>
</organism>
<evidence type="ECO:0000313" key="8">
    <source>
        <dbReference type="Proteomes" id="UP000199382"/>
    </source>
</evidence>
<comment type="similarity">
    <text evidence="1">In the C-terminal section; belongs to the class-I pyridoxal-phosphate-dependent aminotransferase family.</text>
</comment>
<dbReference type="GO" id="GO:0003677">
    <property type="term" value="F:DNA binding"/>
    <property type="evidence" value="ECO:0007669"/>
    <property type="project" value="UniProtKB-KW"/>
</dbReference>
<dbReference type="PANTHER" id="PTHR46577:SF1">
    <property type="entry name" value="HTH-TYPE TRANSCRIPTIONAL REGULATORY PROTEIN GABR"/>
    <property type="match status" value="1"/>
</dbReference>
<dbReference type="OrthoDB" id="9804020at2"/>
<keyword evidence="5" id="KW-0804">Transcription</keyword>
<dbReference type="GO" id="GO:0003700">
    <property type="term" value="F:DNA-binding transcription factor activity"/>
    <property type="evidence" value="ECO:0007669"/>
    <property type="project" value="InterPro"/>
</dbReference>
<proteinExistence type="inferred from homology"/>
<dbReference type="InterPro" id="IPR036388">
    <property type="entry name" value="WH-like_DNA-bd_sf"/>
</dbReference>
<gene>
    <name evidence="7" type="ORF">SAMN04488026_103142</name>
</gene>
<keyword evidence="4" id="KW-0238">DNA-binding</keyword>
<dbReference type="SUPFAM" id="SSF53383">
    <property type="entry name" value="PLP-dependent transferases"/>
    <property type="match status" value="1"/>
</dbReference>
<dbReference type="SMART" id="SM00345">
    <property type="entry name" value="HTH_GNTR"/>
    <property type="match status" value="1"/>
</dbReference>
<dbReference type="InterPro" id="IPR036390">
    <property type="entry name" value="WH_DNA-bd_sf"/>
</dbReference>
<dbReference type="InterPro" id="IPR004839">
    <property type="entry name" value="Aminotransferase_I/II_large"/>
</dbReference>
<evidence type="ECO:0000259" key="6">
    <source>
        <dbReference type="PROSITE" id="PS50949"/>
    </source>
</evidence>
<dbReference type="Pfam" id="PF00392">
    <property type="entry name" value="GntR"/>
    <property type="match status" value="1"/>
</dbReference>
<dbReference type="SUPFAM" id="SSF46785">
    <property type="entry name" value="Winged helix' DNA-binding domain"/>
    <property type="match status" value="1"/>
</dbReference>
<accession>A0A1G8Z8V1</accession>
<evidence type="ECO:0000256" key="1">
    <source>
        <dbReference type="ARBA" id="ARBA00005384"/>
    </source>
</evidence>
<dbReference type="AlphaFoldDB" id="A0A1G8Z8V1"/>
<dbReference type="InterPro" id="IPR015424">
    <property type="entry name" value="PyrdxlP-dep_Trfase"/>
</dbReference>
<protein>
    <submittedName>
        <fullName evidence="7">Transcriptional regulator, GntR family</fullName>
    </submittedName>
</protein>
<name>A0A1G8Z8V1_9RHOB</name>
<keyword evidence="3" id="KW-0805">Transcription regulation</keyword>
<dbReference type="GO" id="GO:0030170">
    <property type="term" value="F:pyridoxal phosphate binding"/>
    <property type="evidence" value="ECO:0007669"/>
    <property type="project" value="InterPro"/>
</dbReference>
<reference evidence="7 8" key="1">
    <citation type="submission" date="2016-10" db="EMBL/GenBank/DDBJ databases">
        <authorList>
            <person name="de Groot N.N."/>
        </authorList>
    </citation>
    <scope>NUCLEOTIDE SEQUENCE [LARGE SCALE GENOMIC DNA]</scope>
    <source>
        <strain evidence="7 8">DSM 25294</strain>
    </source>
</reference>
<dbReference type="CDD" id="cd00609">
    <property type="entry name" value="AAT_like"/>
    <property type="match status" value="1"/>
</dbReference>
<dbReference type="Proteomes" id="UP000199382">
    <property type="component" value="Unassembled WGS sequence"/>
</dbReference>
<dbReference type="CDD" id="cd07377">
    <property type="entry name" value="WHTH_GntR"/>
    <property type="match status" value="1"/>
</dbReference>
<dbReference type="InterPro" id="IPR015421">
    <property type="entry name" value="PyrdxlP-dep_Trfase_major"/>
</dbReference>
<dbReference type="STRING" id="571298.SAMN04488026_103142"/>
<dbReference type="PANTHER" id="PTHR46577">
    <property type="entry name" value="HTH-TYPE TRANSCRIPTIONAL REGULATORY PROTEIN GABR"/>
    <property type="match status" value="1"/>
</dbReference>
<dbReference type="Gene3D" id="3.40.640.10">
    <property type="entry name" value="Type I PLP-dependent aspartate aminotransferase-like (Major domain)"/>
    <property type="match status" value="1"/>
</dbReference>
<dbReference type="PROSITE" id="PS50949">
    <property type="entry name" value="HTH_GNTR"/>
    <property type="match status" value="1"/>
</dbReference>
<keyword evidence="2" id="KW-0663">Pyridoxal phosphate</keyword>
<sequence>MSGTKWFDGIDLTGRAKYKALADHLSNAIETGALPVGERLPPVRQLAWEIGVTPGTVARAYSQLTDAGQLEAVVGRGTFVAPKRPVVAEEDWLRAHPQDDGVINLFSPRLPDMGQVSAIRAALRQVADGPIADLVEYPSREGFQPAREAAVKWLSDMPLGSVGHKDVVLCHGGQNAISLVLQAALREQKPTIMVEDLSYPGFRRAAEILRIEVVGVPSDAQGLIPEEIERVAQRSGARLICTSPEVHNPTGLHTPLERREAIVAACRRAGGVQILEDDCYRIGPARAQSYRALWPEGAWYVSSISKTITPALRIGFAVAAEGRYSDLRRAAEYGFFGLARPLAEVARIVLSDPETQRISAAVRDRIAEYIQIAVNMLGGFELKWRDDVPFLWLDLPRGWRASEFTLAAERAGIQIRSAEDFTLREGRAPHSVRICVNGQISLERFEAAMTVLREMLNNPPEQMTV</sequence>
<evidence type="ECO:0000256" key="5">
    <source>
        <dbReference type="ARBA" id="ARBA00023163"/>
    </source>
</evidence>